<keyword evidence="3" id="KW-1003">Cell membrane</keyword>
<feature type="transmembrane region" description="Helical" evidence="7">
    <location>
        <begin position="12"/>
        <end position="32"/>
    </location>
</feature>
<feature type="transmembrane region" description="Helical" evidence="7">
    <location>
        <begin position="291"/>
        <end position="312"/>
    </location>
</feature>
<dbReference type="RefSeq" id="WP_190417211.1">
    <property type="nucleotide sequence ID" value="NZ_JAAOCA010000003.1"/>
</dbReference>
<keyword evidence="5 7" id="KW-1133">Transmembrane helix</keyword>
<dbReference type="PANTHER" id="PTHR43163">
    <property type="entry name" value="DIPEPTIDE TRANSPORT SYSTEM PERMEASE PROTEIN DPPB-RELATED"/>
    <property type="match status" value="1"/>
</dbReference>
<protein>
    <submittedName>
        <fullName evidence="9">ABC transporter permease</fullName>
    </submittedName>
</protein>
<evidence type="ECO:0000256" key="3">
    <source>
        <dbReference type="ARBA" id="ARBA00022475"/>
    </source>
</evidence>
<evidence type="ECO:0000256" key="5">
    <source>
        <dbReference type="ARBA" id="ARBA00022989"/>
    </source>
</evidence>
<feature type="transmembrane region" description="Helical" evidence="7">
    <location>
        <begin position="103"/>
        <end position="125"/>
    </location>
</feature>
<feature type="transmembrane region" description="Helical" evidence="7">
    <location>
        <begin position="137"/>
        <end position="163"/>
    </location>
</feature>
<comment type="similarity">
    <text evidence="7">Belongs to the binding-protein-dependent transport system permease family.</text>
</comment>
<dbReference type="PROSITE" id="PS50928">
    <property type="entry name" value="ABC_TM1"/>
    <property type="match status" value="1"/>
</dbReference>
<feature type="domain" description="ABC transmembrane type-1" evidence="8">
    <location>
        <begin position="99"/>
        <end position="316"/>
    </location>
</feature>
<sequence>MSDLLYVLSRLLRAVAMILGVVVLCFVLVRLAPGDPAQLMAGDAGIDDPAYIAQLRQSMGLDRPLPEQLLAYVTGIARLDLGYSYPNRASVWSLISERLPATLLLMGSALLLAATVGVLLGVVAARSRQRRRWLDGLIAQGALLLYAIPPFWLAMVLVLVFSVQLNWLPAFGMQEVGGQLHGWALWRDSLAHLLLPCLSLSFLYLAMYVHLARSAMLEVMAQDHVRTAYAKGLGYWRILLAHQLRNALLPVVTMVGLQFGQLASSTLLIEVVYAWPGIGRLLYDALSQRDYALLLGVFLVIGTVVVVMNVLVDLLCRLLDPRIQAGALY</sequence>
<dbReference type="Gene3D" id="1.10.3720.10">
    <property type="entry name" value="MetI-like"/>
    <property type="match status" value="1"/>
</dbReference>
<comment type="subcellular location">
    <subcellularLocation>
        <location evidence="1 7">Cell membrane</location>
        <topology evidence="1 7">Multi-pass membrane protein</topology>
    </subcellularLocation>
</comment>
<evidence type="ECO:0000256" key="1">
    <source>
        <dbReference type="ARBA" id="ARBA00004651"/>
    </source>
</evidence>
<dbReference type="InterPro" id="IPR000515">
    <property type="entry name" value="MetI-like"/>
</dbReference>
<proteinExistence type="inferred from homology"/>
<dbReference type="Pfam" id="PF19300">
    <property type="entry name" value="BPD_transp_1_N"/>
    <property type="match status" value="1"/>
</dbReference>
<dbReference type="Proteomes" id="UP000805841">
    <property type="component" value="Unassembled WGS sequence"/>
</dbReference>
<dbReference type="SUPFAM" id="SSF161098">
    <property type="entry name" value="MetI-like"/>
    <property type="match status" value="1"/>
</dbReference>
<name>A0ABR7YWU8_9PSED</name>
<reference evidence="9 10" key="1">
    <citation type="journal article" date="2020" name="Insects">
        <title>Bacteria Belonging to Pseudomonas typographi sp. nov. from the Bark Beetle Ips typographus Have Genomic Potential to Aid in the Host Ecology.</title>
        <authorList>
            <person name="Peral-Aranega E."/>
            <person name="Saati-Santamaria Z."/>
            <person name="Kolarik M."/>
            <person name="Rivas R."/>
            <person name="Garcia-Fraile P."/>
        </authorList>
    </citation>
    <scope>NUCLEOTIDE SEQUENCE [LARGE SCALE GENOMIC DNA]</scope>
    <source>
        <strain evidence="9 10">CA3A</strain>
    </source>
</reference>
<organism evidence="9 10">
    <name type="scientific">Pseudomonas typographi</name>
    <dbReference type="NCBI Taxonomy" id="2715964"/>
    <lineage>
        <taxon>Bacteria</taxon>
        <taxon>Pseudomonadati</taxon>
        <taxon>Pseudomonadota</taxon>
        <taxon>Gammaproteobacteria</taxon>
        <taxon>Pseudomonadales</taxon>
        <taxon>Pseudomonadaceae</taxon>
        <taxon>Pseudomonas</taxon>
    </lineage>
</organism>
<keyword evidence="10" id="KW-1185">Reference proteome</keyword>
<evidence type="ECO:0000256" key="4">
    <source>
        <dbReference type="ARBA" id="ARBA00022692"/>
    </source>
</evidence>
<evidence type="ECO:0000256" key="2">
    <source>
        <dbReference type="ARBA" id="ARBA00022448"/>
    </source>
</evidence>
<dbReference type="PANTHER" id="PTHR43163:SF9">
    <property type="entry name" value="ABC TRANSPORTER PERMEASE PROTEIN"/>
    <property type="match status" value="1"/>
</dbReference>
<keyword evidence="6 7" id="KW-0472">Membrane</keyword>
<dbReference type="EMBL" id="JAAOCA010000003">
    <property type="protein sequence ID" value="MBD1597678.1"/>
    <property type="molecule type" value="Genomic_DNA"/>
</dbReference>
<dbReference type="InterPro" id="IPR035906">
    <property type="entry name" value="MetI-like_sf"/>
</dbReference>
<gene>
    <name evidence="9" type="ORF">HAQ05_02980</name>
</gene>
<evidence type="ECO:0000256" key="7">
    <source>
        <dbReference type="RuleBase" id="RU363032"/>
    </source>
</evidence>
<evidence type="ECO:0000313" key="10">
    <source>
        <dbReference type="Proteomes" id="UP000805841"/>
    </source>
</evidence>
<evidence type="ECO:0000259" key="8">
    <source>
        <dbReference type="PROSITE" id="PS50928"/>
    </source>
</evidence>
<comment type="caution">
    <text evidence="9">The sequence shown here is derived from an EMBL/GenBank/DDBJ whole genome shotgun (WGS) entry which is preliminary data.</text>
</comment>
<evidence type="ECO:0000256" key="6">
    <source>
        <dbReference type="ARBA" id="ARBA00023136"/>
    </source>
</evidence>
<keyword evidence="2 7" id="KW-0813">Transport</keyword>
<dbReference type="InterPro" id="IPR045621">
    <property type="entry name" value="BPD_transp_1_N"/>
</dbReference>
<accession>A0ABR7YWU8</accession>
<evidence type="ECO:0000313" key="9">
    <source>
        <dbReference type="EMBL" id="MBD1597678.1"/>
    </source>
</evidence>
<feature type="transmembrane region" description="Helical" evidence="7">
    <location>
        <begin position="190"/>
        <end position="211"/>
    </location>
</feature>
<dbReference type="CDD" id="cd06261">
    <property type="entry name" value="TM_PBP2"/>
    <property type="match status" value="1"/>
</dbReference>
<keyword evidence="4 7" id="KW-0812">Transmembrane</keyword>
<dbReference type="Pfam" id="PF00528">
    <property type="entry name" value="BPD_transp_1"/>
    <property type="match status" value="1"/>
</dbReference>